<evidence type="ECO:0000313" key="3">
    <source>
        <dbReference type="Proteomes" id="UP000708148"/>
    </source>
</evidence>
<dbReference type="AlphaFoldDB" id="A0A8S1JAZ0"/>
<sequence length="283" mass="30921">MAGGVVARIEAWLRQAGVWWDEELMRICGSAEAPSGFAMGVVATTDIPEGTSLCTIPKRAVLSIKTTGIADLIEQSDIRGGLALTVAVMYEIALGRESPWFGYLETLPSREYLPIFWPREDLQLLKGTDLEGRAGKDMELTRDDYESVVPFISQHPDRFSNLTMDLKAFREAASLVASRAFIIDKEHGDAMVPLADLFNHKAAILHFSSEYIVEGQSSDDEDSDGDGSNGEAAAECNDNVPEGDPATETKSCAQTCDKEEGAYCCPQVLLRSKSRALLFENCL</sequence>
<organism evidence="2 3">
    <name type="scientific">Ostreobium quekettii</name>
    <dbReference type="NCBI Taxonomy" id="121088"/>
    <lineage>
        <taxon>Eukaryota</taxon>
        <taxon>Viridiplantae</taxon>
        <taxon>Chlorophyta</taxon>
        <taxon>core chlorophytes</taxon>
        <taxon>Ulvophyceae</taxon>
        <taxon>TCBD clade</taxon>
        <taxon>Bryopsidales</taxon>
        <taxon>Ostreobineae</taxon>
        <taxon>Ostreobiaceae</taxon>
        <taxon>Ostreobium</taxon>
    </lineage>
</organism>
<protein>
    <recommendedName>
        <fullName evidence="4">SET domain-containing protein</fullName>
    </recommendedName>
</protein>
<keyword evidence="3" id="KW-1185">Reference proteome</keyword>
<dbReference type="Proteomes" id="UP000708148">
    <property type="component" value="Unassembled WGS sequence"/>
</dbReference>
<proteinExistence type="predicted"/>
<accession>A0A8S1JAZ0</accession>
<feature type="region of interest" description="Disordered" evidence="1">
    <location>
        <begin position="215"/>
        <end position="249"/>
    </location>
</feature>
<dbReference type="PANTHER" id="PTHR13271">
    <property type="entry name" value="UNCHARACTERIZED PUTATIVE METHYLTRANSFERASE"/>
    <property type="match status" value="1"/>
</dbReference>
<name>A0A8S1JAZ0_9CHLO</name>
<evidence type="ECO:0000313" key="2">
    <source>
        <dbReference type="EMBL" id="CAD7703273.1"/>
    </source>
</evidence>
<evidence type="ECO:0000256" key="1">
    <source>
        <dbReference type="SAM" id="MobiDB-lite"/>
    </source>
</evidence>
<evidence type="ECO:0008006" key="4">
    <source>
        <dbReference type="Google" id="ProtNLM"/>
    </source>
</evidence>
<dbReference type="Gene3D" id="3.90.1410.10">
    <property type="entry name" value="set domain protein methyltransferase, domain 1"/>
    <property type="match status" value="1"/>
</dbReference>
<dbReference type="SUPFAM" id="SSF82199">
    <property type="entry name" value="SET domain"/>
    <property type="match status" value="1"/>
</dbReference>
<comment type="caution">
    <text evidence="2">The sequence shown here is derived from an EMBL/GenBank/DDBJ whole genome shotgun (WGS) entry which is preliminary data.</text>
</comment>
<gene>
    <name evidence="2" type="ORF">OSTQU699_LOCUS8630</name>
</gene>
<dbReference type="OrthoDB" id="441812at2759"/>
<reference evidence="2" key="1">
    <citation type="submission" date="2020-12" db="EMBL/GenBank/DDBJ databases">
        <authorList>
            <person name="Iha C."/>
        </authorList>
    </citation>
    <scope>NUCLEOTIDE SEQUENCE</scope>
</reference>
<dbReference type="GO" id="GO:0016279">
    <property type="term" value="F:protein-lysine N-methyltransferase activity"/>
    <property type="evidence" value="ECO:0007669"/>
    <property type="project" value="TreeGrafter"/>
</dbReference>
<dbReference type="InterPro" id="IPR050600">
    <property type="entry name" value="SETD3_SETD6_MTase"/>
</dbReference>
<dbReference type="EMBL" id="CAJHUC010002137">
    <property type="protein sequence ID" value="CAD7703273.1"/>
    <property type="molecule type" value="Genomic_DNA"/>
</dbReference>
<dbReference type="InterPro" id="IPR046341">
    <property type="entry name" value="SET_dom_sf"/>
</dbReference>